<dbReference type="SUPFAM" id="SSF48452">
    <property type="entry name" value="TPR-like"/>
    <property type="match status" value="1"/>
</dbReference>
<dbReference type="Proteomes" id="UP001155546">
    <property type="component" value="Unassembled WGS sequence"/>
</dbReference>
<comment type="caution">
    <text evidence="2">The sequence shown here is derived from an EMBL/GenBank/DDBJ whole genome shotgun (WGS) entry which is preliminary data.</text>
</comment>
<evidence type="ECO:0008006" key="4">
    <source>
        <dbReference type="Google" id="ProtNLM"/>
    </source>
</evidence>
<evidence type="ECO:0000313" key="3">
    <source>
        <dbReference type="Proteomes" id="UP001155546"/>
    </source>
</evidence>
<gene>
    <name evidence="2" type="ORF">NE535_05555</name>
</gene>
<dbReference type="Gene3D" id="1.25.40.10">
    <property type="entry name" value="Tetratricopeptide repeat domain"/>
    <property type="match status" value="1"/>
</dbReference>
<sequence length="226" mass="24583">MKTLLLVSSLIFVSYSTMASIEQIDTAANTLNIAELKQYSVNAVDYEKAYANYRLAITANIVGQIGLAAQSLNSAQLTLETILNSHANADTQALLAAVYGMQIAVDNSKGTEYGMKAATLLQQANQLEPQNPRVSLVRAINAFYTPSIMGGGLDKTTLLATQAIEQFDLPCDTFCWGHAEAYTWRGLAKQEQGDLAGAMQDWQTALTVDKQYGWANFLLNQQSTAQ</sequence>
<feature type="signal peptide" evidence="1">
    <location>
        <begin position="1"/>
        <end position="19"/>
    </location>
</feature>
<dbReference type="EMBL" id="JAMTCD010000005">
    <property type="protein sequence ID" value="MCT7941262.1"/>
    <property type="molecule type" value="Genomic_DNA"/>
</dbReference>
<dbReference type="RefSeq" id="WP_261297677.1">
    <property type="nucleotide sequence ID" value="NZ_JAMTCD010000005.1"/>
</dbReference>
<organism evidence="2 3">
    <name type="scientific">Shewanella holmiensis</name>
    <dbReference type="NCBI Taxonomy" id="2952222"/>
    <lineage>
        <taxon>Bacteria</taxon>
        <taxon>Pseudomonadati</taxon>
        <taxon>Pseudomonadota</taxon>
        <taxon>Gammaproteobacteria</taxon>
        <taxon>Alteromonadales</taxon>
        <taxon>Shewanellaceae</taxon>
        <taxon>Shewanella</taxon>
    </lineage>
</organism>
<feature type="chain" id="PRO_5040781362" description="Tetratricopeptide repeat protein" evidence="1">
    <location>
        <begin position="20"/>
        <end position="226"/>
    </location>
</feature>
<dbReference type="AlphaFoldDB" id="A0A9X2WLR9"/>
<reference evidence="2" key="1">
    <citation type="journal article" date="2023" name="Int. J. Syst. Evol. Microbiol.">
        <title>&lt;i&gt;Shewanella septentrionalis&lt;/i&gt; sp. nov. and &lt;i&gt;Shewanella holmiensis&lt;/i&gt; sp. nov., isolated from Baltic Sea water and sediments.</title>
        <authorList>
            <person name="Martin-Rodriguez A.J."/>
            <person name="Thorell K."/>
            <person name="Joffre E."/>
            <person name="Jensie-Markopoulos S."/>
            <person name="Moore E.R.B."/>
            <person name="Sjoling A."/>
        </authorList>
    </citation>
    <scope>NUCLEOTIDE SEQUENCE</scope>
    <source>
        <strain evidence="2">SP1S2-7</strain>
    </source>
</reference>
<name>A0A9X2WLR9_9GAMM</name>
<evidence type="ECO:0000313" key="2">
    <source>
        <dbReference type="EMBL" id="MCT7941262.1"/>
    </source>
</evidence>
<dbReference type="InterPro" id="IPR011990">
    <property type="entry name" value="TPR-like_helical_dom_sf"/>
</dbReference>
<proteinExistence type="predicted"/>
<protein>
    <recommendedName>
        <fullName evidence="4">Tetratricopeptide repeat protein</fullName>
    </recommendedName>
</protein>
<keyword evidence="1" id="KW-0732">Signal</keyword>
<keyword evidence="3" id="KW-1185">Reference proteome</keyword>
<accession>A0A9X2WLR9</accession>
<evidence type="ECO:0000256" key="1">
    <source>
        <dbReference type="SAM" id="SignalP"/>
    </source>
</evidence>